<comment type="caution">
    <text evidence="1">The sequence shown here is derived from an EMBL/GenBank/DDBJ whole genome shotgun (WGS) entry which is preliminary data.</text>
</comment>
<dbReference type="Proteomes" id="UP000320948">
    <property type="component" value="Unassembled WGS sequence"/>
</dbReference>
<reference evidence="1 2" key="1">
    <citation type="journal article" date="2017" name="Nat. Commun.">
        <title>In situ click chemistry generation of cyclooxygenase-2 inhibitors.</title>
        <authorList>
            <person name="Bhardwaj A."/>
            <person name="Kaur J."/>
            <person name="Wuest M."/>
            <person name="Wuest F."/>
        </authorList>
    </citation>
    <scope>NUCLEOTIDE SEQUENCE [LARGE SCALE GENOMIC DNA]</scope>
    <source>
        <strain evidence="1">S2_018_000_R2_106</strain>
    </source>
</reference>
<evidence type="ECO:0000313" key="1">
    <source>
        <dbReference type="EMBL" id="TKW60384.1"/>
    </source>
</evidence>
<gene>
    <name evidence="1" type="ORF">DI628_05570</name>
</gene>
<name>A0A6N4R7N2_BLAVI</name>
<protein>
    <submittedName>
        <fullName evidence="1">Uncharacterized protein</fullName>
    </submittedName>
</protein>
<accession>A0A6N4R7N2</accession>
<dbReference type="EMBL" id="VAFM01000002">
    <property type="protein sequence ID" value="TKW60384.1"/>
    <property type="molecule type" value="Genomic_DNA"/>
</dbReference>
<dbReference type="AlphaFoldDB" id="A0A6N4R7N2"/>
<evidence type="ECO:0000313" key="2">
    <source>
        <dbReference type="Proteomes" id="UP000320948"/>
    </source>
</evidence>
<sequence>MGAILTFQPRKTLYPEAFTVGTYLWLGAEDKSKGHPIRITSVDLDSRTFSYIGLDTAETDELSCQMSSRRLHPTTPEEISAYIGYQLMLLEPQRTYWQVIKDGLRQLRKQLLNHREEKQVHHAYRTRMKSFDLI</sequence>
<organism evidence="1 2">
    <name type="scientific">Blastochloris viridis</name>
    <name type="common">Rhodopseudomonas viridis</name>
    <dbReference type="NCBI Taxonomy" id="1079"/>
    <lineage>
        <taxon>Bacteria</taxon>
        <taxon>Pseudomonadati</taxon>
        <taxon>Pseudomonadota</taxon>
        <taxon>Alphaproteobacteria</taxon>
        <taxon>Hyphomicrobiales</taxon>
        <taxon>Blastochloridaceae</taxon>
        <taxon>Blastochloris</taxon>
    </lineage>
</organism>
<proteinExistence type="predicted"/>